<gene>
    <name evidence="2" type="ORF">ACG33_14985</name>
</gene>
<proteinExistence type="predicted"/>
<dbReference type="Proteomes" id="UP000070250">
    <property type="component" value="Chromosome"/>
</dbReference>
<dbReference type="PATRIC" id="fig|465721.4.peg.3202"/>
<accession>A0A127FES9</accession>
<keyword evidence="1" id="KW-0812">Transmembrane</keyword>
<keyword evidence="3" id="KW-1185">Reference proteome</keyword>
<evidence type="ECO:0000256" key="1">
    <source>
        <dbReference type="SAM" id="Phobius"/>
    </source>
</evidence>
<dbReference type="AlphaFoldDB" id="A0A127FES9"/>
<organism evidence="2 3">
    <name type="scientific">Steroidobacter denitrificans</name>
    <dbReference type="NCBI Taxonomy" id="465721"/>
    <lineage>
        <taxon>Bacteria</taxon>
        <taxon>Pseudomonadati</taxon>
        <taxon>Pseudomonadota</taxon>
        <taxon>Gammaproteobacteria</taxon>
        <taxon>Steroidobacterales</taxon>
        <taxon>Steroidobacteraceae</taxon>
        <taxon>Steroidobacter</taxon>
    </lineage>
</organism>
<evidence type="ECO:0000313" key="3">
    <source>
        <dbReference type="Proteomes" id="UP000070250"/>
    </source>
</evidence>
<keyword evidence="1" id="KW-1133">Transmembrane helix</keyword>
<protein>
    <submittedName>
        <fullName evidence="2">Uncharacterized protein</fullName>
    </submittedName>
</protein>
<reference evidence="2 3" key="1">
    <citation type="submission" date="2015-06" db="EMBL/GenBank/DDBJ databases">
        <title>A Comprehensive Approach to Explore the Metabolic and Phylogenetic Diversity of Bacterial Steroid Degradation in the Environment: Testosterone as an Example.</title>
        <authorList>
            <person name="Yang F.-C."/>
            <person name="Chen Y.-L."/>
            <person name="Yu C.-P."/>
            <person name="Tang S.-L."/>
            <person name="Wang P.-H."/>
            <person name="Ismail W."/>
            <person name="Wang C.-H."/>
            <person name="Yang C.-Y."/>
            <person name="Chiang Y.-R."/>
        </authorList>
    </citation>
    <scope>NUCLEOTIDE SEQUENCE [LARGE SCALE GENOMIC DNA]</scope>
    <source>
        <strain evidence="2 3">DSM 18526</strain>
    </source>
</reference>
<dbReference type="EMBL" id="CP011971">
    <property type="protein sequence ID" value="AMN48378.1"/>
    <property type="molecule type" value="Genomic_DNA"/>
</dbReference>
<dbReference type="KEGG" id="sdf:ACG33_14985"/>
<keyword evidence="1" id="KW-0472">Membrane</keyword>
<sequence>MSFFRVLVAVLLAALLLPIDRAKGLTLMAIPSLSQHLLATAMIRGDDIPMLHVTMSAAASLLAGAVLIWLAMSLYRRESILVESGLRARSDFSLSPQRAGADVASRFSLFVDRYMKENCHAE</sequence>
<evidence type="ECO:0000313" key="2">
    <source>
        <dbReference type="EMBL" id="AMN48378.1"/>
    </source>
</evidence>
<feature type="transmembrane region" description="Helical" evidence="1">
    <location>
        <begin position="48"/>
        <end position="71"/>
    </location>
</feature>
<name>A0A127FES9_STEDE</name>